<evidence type="ECO:0000313" key="2">
    <source>
        <dbReference type="EMBL" id="OSQ49004.1"/>
    </source>
</evidence>
<evidence type="ECO:0000313" key="3">
    <source>
        <dbReference type="Proteomes" id="UP000193396"/>
    </source>
</evidence>
<organism evidence="2 3">
    <name type="scientific">Thalassospira alkalitolerans</name>
    <dbReference type="NCBI Taxonomy" id="1293890"/>
    <lineage>
        <taxon>Bacteria</taxon>
        <taxon>Pseudomonadati</taxon>
        <taxon>Pseudomonadota</taxon>
        <taxon>Alphaproteobacteria</taxon>
        <taxon>Rhodospirillales</taxon>
        <taxon>Thalassospiraceae</taxon>
        <taxon>Thalassospira</taxon>
    </lineage>
</organism>
<evidence type="ECO:0000259" key="1">
    <source>
        <dbReference type="Pfam" id="PF22480"/>
    </source>
</evidence>
<gene>
    <name evidence="2" type="ORF">TALK_05105</name>
</gene>
<protein>
    <recommendedName>
        <fullName evidence="1">DUF6984 domain-containing protein</fullName>
    </recommendedName>
</protein>
<dbReference type="Proteomes" id="UP000193396">
    <property type="component" value="Unassembled WGS sequence"/>
</dbReference>
<comment type="caution">
    <text evidence="2">The sequence shown here is derived from an EMBL/GenBank/DDBJ whole genome shotgun (WGS) entry which is preliminary data.</text>
</comment>
<dbReference type="RefSeq" id="WP_085616586.1">
    <property type="nucleotide sequence ID" value="NZ_JBLXHE010000005.1"/>
</dbReference>
<accession>A0A1Y2LDW4</accession>
<dbReference type="InterPro" id="IPR054253">
    <property type="entry name" value="DUF6984"/>
</dbReference>
<dbReference type="AlphaFoldDB" id="A0A1Y2LDW4"/>
<keyword evidence="3" id="KW-1185">Reference proteome</keyword>
<reference evidence="2 3" key="1">
    <citation type="submission" date="2014-03" db="EMBL/GenBank/DDBJ databases">
        <title>The draft genome sequence of Thalassospira alkalitolerans JCM 18968.</title>
        <authorList>
            <person name="Lai Q."/>
            <person name="Shao Z."/>
        </authorList>
    </citation>
    <scope>NUCLEOTIDE SEQUENCE [LARGE SCALE GENOMIC DNA]</scope>
    <source>
        <strain evidence="2 3">JCM 18968</strain>
    </source>
</reference>
<feature type="domain" description="DUF6984" evidence="1">
    <location>
        <begin position="1"/>
        <end position="94"/>
    </location>
</feature>
<sequence length="109" mass="12269">MRQIKESEKRIIEALSKVANISIDIITGQKVWEINPEMGSIRSKSCRKEQPVKAISTCEYTDTDGTPVVVTLLLTEDGFFGELDFWKVTDEPIIGDHPSISSLKNFIKI</sequence>
<dbReference type="EMBL" id="JFKB01000003">
    <property type="protein sequence ID" value="OSQ49004.1"/>
    <property type="molecule type" value="Genomic_DNA"/>
</dbReference>
<dbReference type="Pfam" id="PF22480">
    <property type="entry name" value="DUF6984"/>
    <property type="match status" value="1"/>
</dbReference>
<proteinExistence type="predicted"/>
<name>A0A1Y2LDW4_9PROT</name>
<dbReference type="OrthoDB" id="1050330at2"/>